<dbReference type="InterPro" id="IPR000182">
    <property type="entry name" value="GNAT_dom"/>
</dbReference>
<dbReference type="RefSeq" id="WP_104502465.1">
    <property type="nucleotide sequence ID" value="NZ_CP018049.1"/>
</dbReference>
<name>A0A2L0RVS2_9PSED</name>
<dbReference type="CDD" id="cd04301">
    <property type="entry name" value="NAT_SF"/>
    <property type="match status" value="1"/>
</dbReference>
<dbReference type="GO" id="GO:0016747">
    <property type="term" value="F:acyltransferase activity, transferring groups other than amino-acyl groups"/>
    <property type="evidence" value="ECO:0007669"/>
    <property type="project" value="InterPro"/>
</dbReference>
<dbReference type="EMBL" id="CP018049">
    <property type="protein sequence ID" value="AUZ45844.1"/>
    <property type="molecule type" value="Genomic_DNA"/>
</dbReference>
<evidence type="ECO:0000313" key="2">
    <source>
        <dbReference type="EMBL" id="AUZ45844.1"/>
    </source>
</evidence>
<accession>A0A2L0RVS2</accession>
<dbReference type="SUPFAM" id="SSF55729">
    <property type="entry name" value="Acyl-CoA N-acyltransferases (Nat)"/>
    <property type="match status" value="1"/>
</dbReference>
<gene>
    <name evidence="2" type="ORF">BOP93_09670</name>
</gene>
<dbReference type="AlphaFoldDB" id="A0A2L0RVS2"/>
<keyword evidence="2" id="KW-0808">Transferase</keyword>
<dbReference type="InterPro" id="IPR016181">
    <property type="entry name" value="Acyl_CoA_acyltransferase"/>
</dbReference>
<feature type="domain" description="N-acetyltransferase" evidence="1">
    <location>
        <begin position="3"/>
        <end position="141"/>
    </location>
</feature>
<evidence type="ECO:0000259" key="1">
    <source>
        <dbReference type="PROSITE" id="PS51186"/>
    </source>
</evidence>
<dbReference type="KEGG" id="poi:BOP93_09670"/>
<sequence>MELYIRPATLDDVHALLALDAYATAHASRRVFIHDAVVRQQCLVAEAGGQCAGYLVLTNDFFHHDFVALVVVAPMHQRQGVALALLAGAEKLCKTPKLFASTNLCNTASQAMLAKAGFIPSGRIENLDEGDPEQVYVKFVC</sequence>
<reference evidence="2 3" key="1">
    <citation type="journal article" date="2018" name="Front. Microbiol.">
        <title>Pseudomonas orientalis F9: A Potent Antagonist against Phytopathogens with Phytotoxic Effect in the Apple Flower.</title>
        <authorList>
            <person name="Zengerer V."/>
            <person name="Schmid M."/>
            <person name="Bieri M."/>
            <person name="Muller D.C."/>
            <person name="Remus-Emsermann M.N.P."/>
            <person name="Ahrens C.H."/>
            <person name="Pelludat C."/>
        </authorList>
    </citation>
    <scope>NUCLEOTIDE SEQUENCE [LARGE SCALE GENOMIC DNA]</scope>
    <source>
        <strain evidence="2 3">F9</strain>
    </source>
</reference>
<evidence type="ECO:0000313" key="3">
    <source>
        <dbReference type="Proteomes" id="UP000239888"/>
    </source>
</evidence>
<dbReference type="PROSITE" id="PS51186">
    <property type="entry name" value="GNAT"/>
    <property type="match status" value="1"/>
</dbReference>
<organism evidence="2 3">
    <name type="scientific">Pseudomonas orientalis</name>
    <dbReference type="NCBI Taxonomy" id="76758"/>
    <lineage>
        <taxon>Bacteria</taxon>
        <taxon>Pseudomonadati</taxon>
        <taxon>Pseudomonadota</taxon>
        <taxon>Gammaproteobacteria</taxon>
        <taxon>Pseudomonadales</taxon>
        <taxon>Pseudomonadaceae</taxon>
        <taxon>Pseudomonas</taxon>
    </lineage>
</organism>
<dbReference type="Gene3D" id="3.40.630.30">
    <property type="match status" value="1"/>
</dbReference>
<dbReference type="Pfam" id="PF00583">
    <property type="entry name" value="Acetyltransf_1"/>
    <property type="match status" value="1"/>
</dbReference>
<proteinExistence type="predicted"/>
<dbReference type="Proteomes" id="UP000239888">
    <property type="component" value="Chromosome"/>
</dbReference>
<protein>
    <submittedName>
        <fullName evidence="2">GNAT family N-acetyltransferase</fullName>
    </submittedName>
</protein>